<dbReference type="Gene3D" id="3.20.100.30">
    <property type="entry name" value="VTC, catalytic tunnel domain"/>
    <property type="match status" value="1"/>
</dbReference>
<dbReference type="InterPro" id="IPR042267">
    <property type="entry name" value="VTC_sf"/>
</dbReference>
<organism evidence="2 3">
    <name type="scientific">Pelagicoccus mobilis</name>
    <dbReference type="NCBI Taxonomy" id="415221"/>
    <lineage>
        <taxon>Bacteria</taxon>
        <taxon>Pseudomonadati</taxon>
        <taxon>Verrucomicrobiota</taxon>
        <taxon>Opitutia</taxon>
        <taxon>Puniceicoccales</taxon>
        <taxon>Pelagicoccaceae</taxon>
        <taxon>Pelagicoccus</taxon>
    </lineage>
</organism>
<evidence type="ECO:0000313" key="3">
    <source>
        <dbReference type="Proteomes" id="UP000617628"/>
    </source>
</evidence>
<reference evidence="2" key="1">
    <citation type="submission" date="2021-01" db="EMBL/GenBank/DDBJ databases">
        <title>Modified the classification status of verrucomicrobia.</title>
        <authorList>
            <person name="Feng X."/>
        </authorList>
    </citation>
    <scope>NUCLEOTIDE SEQUENCE</scope>
    <source>
        <strain evidence="2">KCTC 13126</strain>
    </source>
</reference>
<gene>
    <name evidence="2" type="ORF">JIN87_03675</name>
</gene>
<dbReference type="GO" id="GO:0006799">
    <property type="term" value="P:polyphosphate biosynthetic process"/>
    <property type="evidence" value="ECO:0007669"/>
    <property type="project" value="UniProtKB-ARBA"/>
</dbReference>
<dbReference type="Pfam" id="PF09359">
    <property type="entry name" value="VTC"/>
    <property type="match status" value="1"/>
</dbReference>
<evidence type="ECO:0000259" key="1">
    <source>
        <dbReference type="Pfam" id="PF09359"/>
    </source>
</evidence>
<accession>A0A934RT48</accession>
<dbReference type="Proteomes" id="UP000617628">
    <property type="component" value="Unassembled WGS sequence"/>
</dbReference>
<dbReference type="EMBL" id="JAENIL010000005">
    <property type="protein sequence ID" value="MBK1875953.1"/>
    <property type="molecule type" value="Genomic_DNA"/>
</dbReference>
<proteinExistence type="predicted"/>
<sequence>MPKHMVDEIRAYARLFCEPDCNASGTPPSYTVSTLQLDSPKLSLHLAKERKLVNRFKLRVRTYGTDLKGTYFFEVKRREENYVRKTRSKVRAEQYCDALFEEPFCIPDLDADFEVSNHLEFLRLKNAIGARPVAHIRYERESWIGTVDKDVRVTMDRNIRYRRAEGYRFFGEDDGKWRVMDSEMGLRRPFGGLVLEIKSSLQVPTWILKMIRHFDLSRTGFCKYSTAMRLESLFSGDRYTAASDRCGF</sequence>
<keyword evidence="3" id="KW-1185">Reference proteome</keyword>
<dbReference type="AlphaFoldDB" id="A0A934RT48"/>
<protein>
    <submittedName>
        <fullName evidence="2">Polyphosphate polymerase domain-containing protein</fullName>
    </submittedName>
</protein>
<name>A0A934RT48_9BACT</name>
<comment type="caution">
    <text evidence="2">The sequence shown here is derived from an EMBL/GenBank/DDBJ whole genome shotgun (WGS) entry which is preliminary data.</text>
</comment>
<evidence type="ECO:0000313" key="2">
    <source>
        <dbReference type="EMBL" id="MBK1875953.1"/>
    </source>
</evidence>
<dbReference type="CDD" id="cd07750">
    <property type="entry name" value="PolyPPase_VTC_like"/>
    <property type="match status" value="1"/>
</dbReference>
<dbReference type="InterPro" id="IPR018966">
    <property type="entry name" value="VTC_domain"/>
</dbReference>
<feature type="domain" description="VTC" evidence="1">
    <location>
        <begin position="14"/>
        <end position="229"/>
    </location>
</feature>